<sequence length="124" mass="13873">MGILIIVLSTLIFAKFRAIQQKPQPASVLMSREKKFRQANRNCAGVLFISLVFVTFRSVFVGVTAIMGACTPLRVAVIIGPFYILGLICADVQCHLRRSEQGCASFACQLLWRERTYIRSSCQL</sequence>
<keyword evidence="3" id="KW-1185">Reference proteome</keyword>
<dbReference type="WBParaSite" id="ACAC_0000169001-mRNA-1">
    <property type="protein sequence ID" value="ACAC_0000169001-mRNA-1"/>
    <property type="gene ID" value="ACAC_0000169001"/>
</dbReference>
<proteinExistence type="predicted"/>
<evidence type="ECO:0000256" key="1">
    <source>
        <dbReference type="SAM" id="Phobius"/>
    </source>
</evidence>
<accession>A0A0K0CW96</accession>
<feature type="chain" id="PRO_5005326341" evidence="2">
    <location>
        <begin position="19"/>
        <end position="124"/>
    </location>
</feature>
<evidence type="ECO:0000313" key="3">
    <source>
        <dbReference type="Proteomes" id="UP000035642"/>
    </source>
</evidence>
<dbReference type="AlphaFoldDB" id="A0A0K0CW96"/>
<reference evidence="3" key="1">
    <citation type="submission" date="2012-09" db="EMBL/GenBank/DDBJ databases">
        <authorList>
            <person name="Martin A.A."/>
        </authorList>
    </citation>
    <scope>NUCLEOTIDE SEQUENCE</scope>
</reference>
<protein>
    <submittedName>
        <fullName evidence="4">Inner membrane protein</fullName>
    </submittedName>
</protein>
<evidence type="ECO:0000313" key="4">
    <source>
        <dbReference type="WBParaSite" id="ACAC_0000169001-mRNA-1"/>
    </source>
</evidence>
<feature type="transmembrane region" description="Helical" evidence="1">
    <location>
        <begin position="44"/>
        <end position="66"/>
    </location>
</feature>
<evidence type="ECO:0000256" key="2">
    <source>
        <dbReference type="SAM" id="SignalP"/>
    </source>
</evidence>
<keyword evidence="1" id="KW-0812">Transmembrane</keyword>
<reference evidence="4" key="2">
    <citation type="submission" date="2017-02" db="UniProtKB">
        <authorList>
            <consortium name="WormBaseParasite"/>
        </authorList>
    </citation>
    <scope>IDENTIFICATION</scope>
</reference>
<keyword evidence="1" id="KW-0472">Membrane</keyword>
<feature type="signal peptide" evidence="2">
    <location>
        <begin position="1"/>
        <end position="18"/>
    </location>
</feature>
<feature type="transmembrane region" description="Helical" evidence="1">
    <location>
        <begin position="73"/>
        <end position="93"/>
    </location>
</feature>
<name>A0A0K0CW96_ANGCA</name>
<organism evidence="3 4">
    <name type="scientific">Angiostrongylus cantonensis</name>
    <name type="common">Rat lungworm</name>
    <dbReference type="NCBI Taxonomy" id="6313"/>
    <lineage>
        <taxon>Eukaryota</taxon>
        <taxon>Metazoa</taxon>
        <taxon>Ecdysozoa</taxon>
        <taxon>Nematoda</taxon>
        <taxon>Chromadorea</taxon>
        <taxon>Rhabditida</taxon>
        <taxon>Rhabditina</taxon>
        <taxon>Rhabditomorpha</taxon>
        <taxon>Strongyloidea</taxon>
        <taxon>Metastrongylidae</taxon>
        <taxon>Angiostrongylus</taxon>
    </lineage>
</organism>
<dbReference type="Proteomes" id="UP000035642">
    <property type="component" value="Unassembled WGS sequence"/>
</dbReference>
<keyword evidence="2" id="KW-0732">Signal</keyword>
<keyword evidence="1" id="KW-1133">Transmembrane helix</keyword>